<sequence>MQILSSITYSIWFARNKKVFQNKDIPVNETVDRALQNLHDFQHHFIEARLSPTNSKPPSINRHNKSWNPPPRNFLKLNVDAHLSDDGHWGLGWVLRGFDGRCVGMVTKVLKGSDDVAMAEATGLREALTWVETQHLNNV</sequence>
<proteinExistence type="predicted"/>
<dbReference type="GO" id="GO:0004523">
    <property type="term" value="F:RNA-DNA hybrid ribonuclease activity"/>
    <property type="evidence" value="ECO:0007669"/>
    <property type="project" value="InterPro"/>
</dbReference>
<reference evidence="2 3" key="1">
    <citation type="journal article" date="2018" name="Front. Plant Sci.">
        <title>Red Clover (Trifolium pratense) and Zigzag Clover (T. medium) - A Picture of Genomic Similarities and Differences.</title>
        <authorList>
            <person name="Dluhosova J."/>
            <person name="Istvanek J."/>
            <person name="Nedelnik J."/>
            <person name="Repkova J."/>
        </authorList>
    </citation>
    <scope>NUCLEOTIDE SEQUENCE [LARGE SCALE GENOMIC DNA]</scope>
    <source>
        <strain evidence="3">cv. 10/8</strain>
        <tissue evidence="2">Leaf</tissue>
    </source>
</reference>
<evidence type="ECO:0000259" key="1">
    <source>
        <dbReference type="Pfam" id="PF13456"/>
    </source>
</evidence>
<keyword evidence="3" id="KW-1185">Reference proteome</keyword>
<feature type="domain" description="RNase H type-1" evidence="1">
    <location>
        <begin position="78"/>
        <end position="138"/>
    </location>
</feature>
<organism evidence="2 3">
    <name type="scientific">Trifolium medium</name>
    <dbReference type="NCBI Taxonomy" id="97028"/>
    <lineage>
        <taxon>Eukaryota</taxon>
        <taxon>Viridiplantae</taxon>
        <taxon>Streptophyta</taxon>
        <taxon>Embryophyta</taxon>
        <taxon>Tracheophyta</taxon>
        <taxon>Spermatophyta</taxon>
        <taxon>Magnoliopsida</taxon>
        <taxon>eudicotyledons</taxon>
        <taxon>Gunneridae</taxon>
        <taxon>Pentapetalae</taxon>
        <taxon>rosids</taxon>
        <taxon>fabids</taxon>
        <taxon>Fabales</taxon>
        <taxon>Fabaceae</taxon>
        <taxon>Papilionoideae</taxon>
        <taxon>50 kb inversion clade</taxon>
        <taxon>NPAAA clade</taxon>
        <taxon>Hologalegina</taxon>
        <taxon>IRL clade</taxon>
        <taxon>Trifolieae</taxon>
        <taxon>Trifolium</taxon>
    </lineage>
</organism>
<dbReference type="AlphaFoldDB" id="A0A392PRD0"/>
<feature type="non-terminal residue" evidence="2">
    <location>
        <position position="139"/>
    </location>
</feature>
<evidence type="ECO:0000313" key="3">
    <source>
        <dbReference type="Proteomes" id="UP000265520"/>
    </source>
</evidence>
<dbReference type="InterPro" id="IPR052929">
    <property type="entry name" value="RNase_H-like_EbsB-rel"/>
</dbReference>
<evidence type="ECO:0000313" key="2">
    <source>
        <dbReference type="EMBL" id="MCI14207.1"/>
    </source>
</evidence>
<dbReference type="EMBL" id="LXQA010091450">
    <property type="protein sequence ID" value="MCI14207.1"/>
    <property type="molecule type" value="Genomic_DNA"/>
</dbReference>
<dbReference type="PANTHER" id="PTHR47074">
    <property type="entry name" value="BNAC02G40300D PROTEIN"/>
    <property type="match status" value="1"/>
</dbReference>
<dbReference type="Pfam" id="PF13456">
    <property type="entry name" value="RVT_3"/>
    <property type="match status" value="1"/>
</dbReference>
<name>A0A392PRD0_9FABA</name>
<comment type="caution">
    <text evidence="2">The sequence shown here is derived from an EMBL/GenBank/DDBJ whole genome shotgun (WGS) entry which is preliminary data.</text>
</comment>
<dbReference type="InterPro" id="IPR002156">
    <property type="entry name" value="RNaseH_domain"/>
</dbReference>
<dbReference type="Proteomes" id="UP000265520">
    <property type="component" value="Unassembled WGS sequence"/>
</dbReference>
<accession>A0A392PRD0</accession>
<dbReference type="GO" id="GO:0003676">
    <property type="term" value="F:nucleic acid binding"/>
    <property type="evidence" value="ECO:0007669"/>
    <property type="project" value="InterPro"/>
</dbReference>
<dbReference type="PANTHER" id="PTHR47074:SF48">
    <property type="entry name" value="POLYNUCLEOTIDYL TRANSFERASE, RIBONUCLEASE H-LIKE SUPERFAMILY PROTEIN"/>
    <property type="match status" value="1"/>
</dbReference>
<protein>
    <recommendedName>
        <fullName evidence="1">RNase H type-1 domain-containing protein</fullName>
    </recommendedName>
</protein>